<organism evidence="2 3">
    <name type="scientific">Cellulomonas gelida</name>
    <dbReference type="NCBI Taxonomy" id="1712"/>
    <lineage>
        <taxon>Bacteria</taxon>
        <taxon>Bacillati</taxon>
        <taxon>Actinomycetota</taxon>
        <taxon>Actinomycetes</taxon>
        <taxon>Micrococcales</taxon>
        <taxon>Cellulomonadaceae</taxon>
        <taxon>Cellulomonas</taxon>
    </lineage>
</organism>
<keyword evidence="1" id="KW-0472">Membrane</keyword>
<comment type="caution">
    <text evidence="2">The sequence shown here is derived from an EMBL/GenBank/DDBJ whole genome shotgun (WGS) entry which is preliminary data.</text>
</comment>
<evidence type="ECO:0000256" key="1">
    <source>
        <dbReference type="SAM" id="Phobius"/>
    </source>
</evidence>
<evidence type="ECO:0000313" key="3">
    <source>
        <dbReference type="Proteomes" id="UP000320461"/>
    </source>
</evidence>
<keyword evidence="1" id="KW-1133">Transmembrane helix</keyword>
<feature type="transmembrane region" description="Helical" evidence="1">
    <location>
        <begin position="170"/>
        <end position="188"/>
    </location>
</feature>
<dbReference type="EMBL" id="BJLQ01000038">
    <property type="protein sequence ID" value="GEA85527.1"/>
    <property type="molecule type" value="Genomic_DNA"/>
</dbReference>
<gene>
    <name evidence="2" type="ORF">CGE01nite_27780</name>
</gene>
<evidence type="ECO:0008006" key="4">
    <source>
        <dbReference type="Google" id="ProtNLM"/>
    </source>
</evidence>
<feature type="transmembrane region" description="Helical" evidence="1">
    <location>
        <begin position="12"/>
        <end position="35"/>
    </location>
</feature>
<dbReference type="OrthoDB" id="3388084at2"/>
<protein>
    <recommendedName>
        <fullName evidence="4">ABC transporter permease</fullName>
    </recommendedName>
</protein>
<accession>A0A4Y3KNI4</accession>
<keyword evidence="1" id="KW-0812">Transmembrane</keyword>
<name>A0A4Y3KNI4_9CELL</name>
<dbReference type="RefSeq" id="WP_141371431.1">
    <property type="nucleotide sequence ID" value="NZ_BJLQ01000038.1"/>
</dbReference>
<keyword evidence="3" id="KW-1185">Reference proteome</keyword>
<feature type="transmembrane region" description="Helical" evidence="1">
    <location>
        <begin position="142"/>
        <end position="163"/>
    </location>
</feature>
<proteinExistence type="predicted"/>
<evidence type="ECO:0000313" key="2">
    <source>
        <dbReference type="EMBL" id="GEA85527.1"/>
    </source>
</evidence>
<feature type="transmembrane region" description="Helical" evidence="1">
    <location>
        <begin position="216"/>
        <end position="237"/>
    </location>
</feature>
<dbReference type="AlphaFoldDB" id="A0A4Y3KNI4"/>
<dbReference type="Proteomes" id="UP000320461">
    <property type="component" value="Unassembled WGS sequence"/>
</dbReference>
<feature type="transmembrane region" description="Helical" evidence="1">
    <location>
        <begin position="96"/>
        <end position="122"/>
    </location>
</feature>
<reference evidence="2 3" key="1">
    <citation type="submission" date="2019-06" db="EMBL/GenBank/DDBJ databases">
        <title>Whole genome shotgun sequence of Cellulomonas gelida NBRC 3748.</title>
        <authorList>
            <person name="Hosoyama A."/>
            <person name="Uohara A."/>
            <person name="Ohji S."/>
            <person name="Ichikawa N."/>
        </authorList>
    </citation>
    <scope>NUCLEOTIDE SEQUENCE [LARGE SCALE GENOMIC DNA]</scope>
    <source>
        <strain evidence="2 3">NBRC 3748</strain>
    </source>
</reference>
<sequence length="242" mass="23993">MSAVVAGELDKVRTLASTWTVVGLALVAQLVLALLARDDTVRVAGSDGGTPLGQIGGVMLAPVYVLAALGALAAGTEYLNGQLRVSLLAVPDRPRLFGAQLVAVTAASAAAAVVVVVPAHLVQHSGLLAEGTLTPGAAAVDVVALVAVYTLVPVVAFGLAVLARGAVLPLVVLVVAGLLVAPTLRGALPDLIALLPHDAALSAVGLPEGTHPLPRWAGLGVLAAWAAALVGAAGVTFTRRDA</sequence>
<feature type="transmembrane region" description="Helical" evidence="1">
    <location>
        <begin position="55"/>
        <end position="75"/>
    </location>
</feature>